<gene>
    <name evidence="1" type="ORF">JJB07_07440</name>
</gene>
<dbReference type="EMBL" id="JAEQNB010000002">
    <property type="protein sequence ID" value="MBL0386478.1"/>
    <property type="molecule type" value="Genomic_DNA"/>
</dbReference>
<name>A0ABS1J875_9BACL</name>
<keyword evidence="2" id="KW-1185">Reference proteome</keyword>
<accession>A0ABS1J875</accession>
<evidence type="ECO:0000313" key="2">
    <source>
        <dbReference type="Proteomes" id="UP000602284"/>
    </source>
</evidence>
<organism evidence="1 2">
    <name type="scientific">Tumebacillus amylolyticus</name>
    <dbReference type="NCBI Taxonomy" id="2801339"/>
    <lineage>
        <taxon>Bacteria</taxon>
        <taxon>Bacillati</taxon>
        <taxon>Bacillota</taxon>
        <taxon>Bacilli</taxon>
        <taxon>Bacillales</taxon>
        <taxon>Alicyclobacillaceae</taxon>
        <taxon>Tumebacillus</taxon>
    </lineage>
</organism>
<reference evidence="1 2" key="1">
    <citation type="submission" date="2021-01" db="EMBL/GenBank/DDBJ databases">
        <title>Tumebacillus sp. strain ITR2 16S ribosomal RNA gene Genome sequencing and assembly.</title>
        <authorList>
            <person name="Kang M."/>
        </authorList>
    </citation>
    <scope>NUCLEOTIDE SEQUENCE [LARGE SCALE GENOMIC DNA]</scope>
    <source>
        <strain evidence="1 2">ITR2</strain>
    </source>
</reference>
<protein>
    <submittedName>
        <fullName evidence="1">Uncharacterized protein</fullName>
    </submittedName>
</protein>
<dbReference type="Proteomes" id="UP000602284">
    <property type="component" value="Unassembled WGS sequence"/>
</dbReference>
<proteinExistence type="predicted"/>
<evidence type="ECO:0000313" key="1">
    <source>
        <dbReference type="EMBL" id="MBL0386478.1"/>
    </source>
</evidence>
<dbReference type="RefSeq" id="WP_201633043.1">
    <property type="nucleotide sequence ID" value="NZ_JAEQNB010000002.1"/>
</dbReference>
<comment type="caution">
    <text evidence="1">The sequence shown here is derived from an EMBL/GenBank/DDBJ whole genome shotgun (WGS) entry which is preliminary data.</text>
</comment>
<sequence length="48" mass="5424">MKIFFYVIAFLLLFVIFLTGTANKGIMATIFRAFQFSNLSSNTSPGKR</sequence>